<evidence type="ECO:0000256" key="4">
    <source>
        <dbReference type="PROSITE-ProRule" id="PRU00452"/>
    </source>
</evidence>
<evidence type="ECO:0000256" key="2">
    <source>
        <dbReference type="ARBA" id="ARBA00022771"/>
    </source>
</evidence>
<dbReference type="PANTHER" id="PTHR10782:SF4">
    <property type="entry name" value="TONALLI, ISOFORM E"/>
    <property type="match status" value="1"/>
</dbReference>
<evidence type="ECO:0000313" key="7">
    <source>
        <dbReference type="EMBL" id="KAD6453524.1"/>
    </source>
</evidence>
<dbReference type="InterPro" id="IPR013083">
    <property type="entry name" value="Znf_RING/FYVE/PHD"/>
</dbReference>
<dbReference type="GO" id="GO:0016925">
    <property type="term" value="P:protein sumoylation"/>
    <property type="evidence" value="ECO:0007669"/>
    <property type="project" value="TreeGrafter"/>
</dbReference>
<organism evidence="7 8">
    <name type="scientific">Mikania micrantha</name>
    <name type="common">bitter vine</name>
    <dbReference type="NCBI Taxonomy" id="192012"/>
    <lineage>
        <taxon>Eukaryota</taxon>
        <taxon>Viridiplantae</taxon>
        <taxon>Streptophyta</taxon>
        <taxon>Embryophyta</taxon>
        <taxon>Tracheophyta</taxon>
        <taxon>Spermatophyta</taxon>
        <taxon>Magnoliopsida</taxon>
        <taxon>eudicotyledons</taxon>
        <taxon>Gunneridae</taxon>
        <taxon>Pentapetalae</taxon>
        <taxon>asterids</taxon>
        <taxon>campanulids</taxon>
        <taxon>Asterales</taxon>
        <taxon>Asteraceae</taxon>
        <taxon>Asteroideae</taxon>
        <taxon>Heliantheae alliance</taxon>
        <taxon>Eupatorieae</taxon>
        <taxon>Mikania</taxon>
    </lineage>
</organism>
<dbReference type="GO" id="GO:0061665">
    <property type="term" value="F:SUMO ligase activity"/>
    <property type="evidence" value="ECO:0007669"/>
    <property type="project" value="TreeGrafter"/>
</dbReference>
<gene>
    <name evidence="7" type="ORF">E3N88_08229</name>
</gene>
<evidence type="ECO:0000259" key="6">
    <source>
        <dbReference type="PROSITE" id="PS51044"/>
    </source>
</evidence>
<comment type="caution">
    <text evidence="7">The sequence shown here is derived from an EMBL/GenBank/DDBJ whole genome shotgun (WGS) entry which is preliminary data.</text>
</comment>
<dbReference type="AlphaFoldDB" id="A0A5N6PFQ6"/>
<keyword evidence="3" id="KW-0862">Zinc</keyword>
<dbReference type="Proteomes" id="UP000326396">
    <property type="component" value="Linkage Group LG12"/>
</dbReference>
<feature type="compositionally biased region" description="Polar residues" evidence="5">
    <location>
        <begin position="812"/>
        <end position="838"/>
    </location>
</feature>
<evidence type="ECO:0000256" key="3">
    <source>
        <dbReference type="ARBA" id="ARBA00022833"/>
    </source>
</evidence>
<keyword evidence="8" id="KW-1185">Reference proteome</keyword>
<sequence>MEMMIVVCLDWLPDSKNKPQQWRWRQSCGVAFQWSKKINEEREEGVRLVTPAIMAGAVMNPVQANGPVDVNDQSSSPSYYNNLRISTVADRLLARARSGSKNDDIEICRLCVSLSRGIDYAVGNYEIPDRALQLPYLFKKVCQWTDVKHLQPAIMMLMISIKGACRNGWFGEKENEELHSLWKVISTSFCSVGDMNSGESTVHHCISTVMSRFYPRMKMGKILVFIETMPGYRAFVEDFHIAKNAISPNERVYLFVAQSDNTETSSCIISPRLVNFLLNGKAVDRRTCLYQDPGPQIPTPVIALVKYGTNLLQAVGQFNGKYIIVVALMSMITNPSCPLLPDYVPPIAAASDLDNDIVEGPSTISLNCPISFRRITTPVKGYLCKHLQCFDFDNYVDINSRRPSWRCPHCSQSVCFTDIRLDQGMTKAKVDVTISHVKISADGSWEAVFEGDGHANKQDKSLSHQEPTHTTYLSGDIMDLTKGDNDINVTNSHKENEKKPSLDQLLDQPNPSDQILGNLNMNHTNTNISPRMENRVFRPTHENGTYDTRSNVSISQGQNVISGSTMQLPAYAIGTSNTVMNPILQGLNQTQISVLSSMNYNHGMRYTTPTRYVVRNPNAVQALSAETPAGMVSGNRQQFPRFQMDQHQRMCMITASMSENTRSQNWVNHDFSNVSIQSAQQFGAHLGPSHQSSGQYLNSHHHQSVNHMIPNLVQSPVQLSPQVHQGVLGSTAGYISNQQTLHYVNTPAPQAPEISSWTPPNPAPQTPQLSNRTPPNPAPQAPQLGNRKPNPAPQAPQLSNRTPSNPAPKAPQISSWTPPVPAQLQTSVSSTPVASSEGQKGLGQATRTQEGSTNASADQSWRPTGRMRGSLSGQAYTDAYNRSIVHPTQPIQAASPPVLNTPRPFIPPHLEVLMTSNINANGFEDGGSFGAGS</sequence>
<keyword evidence="2 4" id="KW-0863">Zinc-finger</keyword>
<accession>A0A5N6PFQ6</accession>
<dbReference type="Gene3D" id="3.30.40.10">
    <property type="entry name" value="Zinc/RING finger domain, C3HC4 (zinc finger)"/>
    <property type="match status" value="1"/>
</dbReference>
<dbReference type="OrthoDB" id="10263264at2759"/>
<feature type="compositionally biased region" description="Polar residues" evidence="5">
    <location>
        <begin position="845"/>
        <end position="862"/>
    </location>
</feature>
<name>A0A5N6PFQ6_9ASTR</name>
<dbReference type="Pfam" id="PF02891">
    <property type="entry name" value="zf-MIZ"/>
    <property type="match status" value="1"/>
</dbReference>
<dbReference type="GO" id="GO:0008270">
    <property type="term" value="F:zinc ion binding"/>
    <property type="evidence" value="ECO:0007669"/>
    <property type="project" value="UniProtKB-KW"/>
</dbReference>
<reference evidence="7 8" key="1">
    <citation type="submission" date="2019-05" db="EMBL/GenBank/DDBJ databases">
        <title>Mikania micrantha, genome provides insights into the molecular mechanism of rapid growth.</title>
        <authorList>
            <person name="Liu B."/>
        </authorList>
    </citation>
    <scope>NUCLEOTIDE SEQUENCE [LARGE SCALE GENOMIC DNA]</scope>
    <source>
        <strain evidence="7">NLD-2019</strain>
        <tissue evidence="7">Leaf</tissue>
    </source>
</reference>
<feature type="domain" description="SP-RING-type" evidence="6">
    <location>
        <begin position="353"/>
        <end position="434"/>
    </location>
</feature>
<dbReference type="PROSITE" id="PS51044">
    <property type="entry name" value="ZF_SP_RING"/>
    <property type="match status" value="1"/>
</dbReference>
<evidence type="ECO:0000313" key="8">
    <source>
        <dbReference type="Proteomes" id="UP000326396"/>
    </source>
</evidence>
<protein>
    <recommendedName>
        <fullName evidence="6">SP-RING-type domain-containing protein</fullName>
    </recommendedName>
</protein>
<evidence type="ECO:0000256" key="1">
    <source>
        <dbReference type="ARBA" id="ARBA00022723"/>
    </source>
</evidence>
<dbReference type="PANTHER" id="PTHR10782">
    <property type="entry name" value="ZINC FINGER MIZ DOMAIN-CONTAINING PROTEIN"/>
    <property type="match status" value="1"/>
</dbReference>
<dbReference type="EMBL" id="SZYD01000004">
    <property type="protein sequence ID" value="KAD6453524.1"/>
    <property type="molecule type" value="Genomic_DNA"/>
</dbReference>
<keyword evidence="1" id="KW-0479">Metal-binding</keyword>
<dbReference type="GO" id="GO:0000785">
    <property type="term" value="C:chromatin"/>
    <property type="evidence" value="ECO:0007669"/>
    <property type="project" value="TreeGrafter"/>
</dbReference>
<evidence type="ECO:0000256" key="5">
    <source>
        <dbReference type="SAM" id="MobiDB-lite"/>
    </source>
</evidence>
<proteinExistence type="predicted"/>
<feature type="region of interest" description="Disordered" evidence="5">
    <location>
        <begin position="748"/>
        <end position="872"/>
    </location>
</feature>
<dbReference type="CDD" id="cd16650">
    <property type="entry name" value="SP-RING_PIAS-like"/>
    <property type="match status" value="1"/>
</dbReference>
<dbReference type="InterPro" id="IPR004181">
    <property type="entry name" value="Znf_MIZ"/>
</dbReference>